<dbReference type="InterPro" id="IPR032393">
    <property type="entry name" value="SOAR_STIM1/2"/>
</dbReference>
<dbReference type="GO" id="GO:0006874">
    <property type="term" value="P:intracellular calcium ion homeostasis"/>
    <property type="evidence" value="ECO:0007669"/>
    <property type="project" value="TreeGrafter"/>
</dbReference>
<dbReference type="Pfam" id="PF25578">
    <property type="entry name" value="EF-hand_STIM1"/>
    <property type="match status" value="1"/>
</dbReference>
<dbReference type="GO" id="GO:0005783">
    <property type="term" value="C:endoplasmic reticulum"/>
    <property type="evidence" value="ECO:0007669"/>
    <property type="project" value="TreeGrafter"/>
</dbReference>
<dbReference type="EMBL" id="SRMA01026012">
    <property type="protein sequence ID" value="TRY88967.1"/>
    <property type="molecule type" value="Genomic_DNA"/>
</dbReference>
<dbReference type="GO" id="GO:0005509">
    <property type="term" value="F:calcium ion binding"/>
    <property type="evidence" value="ECO:0007669"/>
    <property type="project" value="TreeGrafter"/>
</dbReference>
<dbReference type="AlphaFoldDB" id="A0A553QGB4"/>
<dbReference type="Gene3D" id="1.10.150.50">
    <property type="entry name" value="Transcription Factor, Ets-1"/>
    <property type="match status" value="1"/>
</dbReference>
<feature type="compositionally biased region" description="Basic and acidic residues" evidence="13">
    <location>
        <begin position="838"/>
        <end position="849"/>
    </location>
</feature>
<dbReference type="STRING" id="623744.A0A553QGB4"/>
<keyword evidence="4" id="KW-0812">Transmembrane</keyword>
<sequence length="973" mass="110954">MQRLWLPVLIVLRGLVLCAGSGEEAPQQPQSTGGSRDTVPSSPDSCHQVIPPCMTEADRFSLEALQLIHREMDDDQDGGIEVEESVEANKHSRLHHEDQHITLEELWRGWKSSEVHNWTQEDVLRWLREFVELPQYEKGFKELRANGNTLPRIASNEPSFMSTYLKIQDQQHKQKLKLKALDVVLFGPPTRPPHNWMKDILLIVSVVMGIGGCWFAHVQNKASKIHVSRMIKDLESLQRAEQSLRDLQEQLEKAQEEKRTVAVEKMNLEEKMRDEIQDAQEEANRLHRLRVGAVTELSRLRYAEEELEQVRDALKRAEKDMQSLWSVPESLQMWLQLTHEVELQYYNVKKQSAEQQLMTAKDEAEKIKKKRSSVLGTLHVAHSSSLDQVDQRILEAKNALAEVTACLRERLHRWQQIEGLCGFPLMKNAGLPSLTATLYPDPNWMLMPRAALQSYQMPVSVEEMEEEMPQIIPQIPVTVSSVKCSPRSLVRSRRSGHIVPAPVIISPDPDLLIPIRTPLSRYGEDEEEHIKFSSLVKQESMETSSDTESIGSSISRMYNTLDVPPRRKYLFSEKMPRKISFDDQEDTAHLTPRKISQEELEESMMVNTSRKVSREDLDVNVPTRKTSREELDAHLGSGETEACLDTRKLSRDVSLDSNVKYYLTEKISMDSQRQRSLRKDHADSVSRMIPKPELDIDTTPGNRYGDAFRNSSIKAKEGLDFGNTIHRGRMFKENSFDATIDGSVESNKKRKILSRGDFARDGSSRMVLQDEFDVPDFERVKTRELGMETASKNIMRDEIERGKSFKESRESRMEGPSKKFSRDEQEFETHRMPPKLDSPLETHTGKTQRETMGLSVEAPTRKVSQEEFLFTNPVQFGPPDLTSGSLMLWKPVSDSLSSLVYDGILEKSYESPLMYGSGDLSHASSVSSFTQSLLGNESQAANSASSESGSKEKGKKSSMLKNLFKKKKEKDKD</sequence>
<organism evidence="16 17">
    <name type="scientific">Danionella cerebrum</name>
    <dbReference type="NCBI Taxonomy" id="2873325"/>
    <lineage>
        <taxon>Eukaryota</taxon>
        <taxon>Metazoa</taxon>
        <taxon>Chordata</taxon>
        <taxon>Craniata</taxon>
        <taxon>Vertebrata</taxon>
        <taxon>Euteleostomi</taxon>
        <taxon>Actinopterygii</taxon>
        <taxon>Neopterygii</taxon>
        <taxon>Teleostei</taxon>
        <taxon>Ostariophysi</taxon>
        <taxon>Cypriniformes</taxon>
        <taxon>Danionidae</taxon>
        <taxon>Danioninae</taxon>
        <taxon>Danionella</taxon>
    </lineage>
</organism>
<evidence type="ECO:0000256" key="12">
    <source>
        <dbReference type="SAM" id="Coils"/>
    </source>
</evidence>
<dbReference type="InterPro" id="IPR037608">
    <property type="entry name" value="STIM1/2"/>
</dbReference>
<evidence type="ECO:0000256" key="10">
    <source>
        <dbReference type="ARBA" id="ARBA00023065"/>
    </source>
</evidence>
<dbReference type="InterPro" id="IPR013761">
    <property type="entry name" value="SAM/pointed_sf"/>
</dbReference>
<feature type="coiled-coil region" evidence="12">
    <location>
        <begin position="230"/>
        <end position="370"/>
    </location>
</feature>
<evidence type="ECO:0000256" key="8">
    <source>
        <dbReference type="ARBA" id="ARBA00022989"/>
    </source>
</evidence>
<evidence type="ECO:0000313" key="17">
    <source>
        <dbReference type="Proteomes" id="UP000316079"/>
    </source>
</evidence>
<evidence type="ECO:0000256" key="7">
    <source>
        <dbReference type="ARBA" id="ARBA00022837"/>
    </source>
</evidence>
<keyword evidence="10" id="KW-0406">Ion transport</keyword>
<dbReference type="Gene3D" id="1.20.5.340">
    <property type="match status" value="1"/>
</dbReference>
<dbReference type="PANTHER" id="PTHR15136:SF12">
    <property type="entry name" value="STROMAL INTERACTION MOLECULE 2 ISOFORM X1"/>
    <property type="match status" value="1"/>
</dbReference>
<evidence type="ECO:0000256" key="3">
    <source>
        <dbReference type="ARBA" id="ARBA00022568"/>
    </source>
</evidence>
<feature type="region of interest" description="Disordered" evidence="13">
    <location>
        <begin position="920"/>
        <end position="973"/>
    </location>
</feature>
<feature type="compositionally biased region" description="Basic and acidic residues" evidence="13">
    <location>
        <begin position="803"/>
        <end position="831"/>
    </location>
</feature>
<dbReference type="CDD" id="cd11722">
    <property type="entry name" value="SOAR"/>
    <property type="match status" value="1"/>
</dbReference>
<evidence type="ECO:0000259" key="15">
    <source>
        <dbReference type="PROSITE" id="PS50105"/>
    </source>
</evidence>
<feature type="compositionally biased region" description="Polar residues" evidence="13">
    <location>
        <begin position="922"/>
        <end position="934"/>
    </location>
</feature>
<proteinExistence type="predicted"/>
<evidence type="ECO:0000256" key="6">
    <source>
        <dbReference type="ARBA" id="ARBA00022729"/>
    </source>
</evidence>
<keyword evidence="5" id="KW-0479">Metal-binding</keyword>
<keyword evidence="9 12" id="KW-0175">Coiled coil</keyword>
<dbReference type="OrthoDB" id="9986177at2759"/>
<dbReference type="Proteomes" id="UP000316079">
    <property type="component" value="Unassembled WGS sequence"/>
</dbReference>
<keyword evidence="6 14" id="KW-0732">Signal</keyword>
<feature type="compositionally biased region" description="Polar residues" evidence="13">
    <location>
        <begin position="27"/>
        <end position="45"/>
    </location>
</feature>
<keyword evidence="7" id="KW-0106">Calcium</keyword>
<evidence type="ECO:0000256" key="14">
    <source>
        <dbReference type="SAM" id="SignalP"/>
    </source>
</evidence>
<dbReference type="InterPro" id="IPR001660">
    <property type="entry name" value="SAM"/>
</dbReference>
<dbReference type="Pfam" id="PF00536">
    <property type="entry name" value="SAM_1"/>
    <property type="match status" value="1"/>
</dbReference>
<feature type="region of interest" description="Disordered" evidence="13">
    <location>
        <begin position="803"/>
        <end position="856"/>
    </location>
</feature>
<evidence type="ECO:0000256" key="13">
    <source>
        <dbReference type="SAM" id="MobiDB-lite"/>
    </source>
</evidence>
<reference evidence="16 17" key="1">
    <citation type="journal article" date="2019" name="Sci. Data">
        <title>Hybrid genome assembly and annotation of Danionella translucida.</title>
        <authorList>
            <person name="Kadobianskyi M."/>
            <person name="Schulze L."/>
            <person name="Schuelke M."/>
            <person name="Judkewitz B."/>
        </authorList>
    </citation>
    <scope>NUCLEOTIDE SEQUENCE [LARGE SCALE GENOMIC DNA]</scope>
    <source>
        <strain evidence="16 17">Bolton</strain>
    </source>
</reference>
<evidence type="ECO:0000256" key="9">
    <source>
        <dbReference type="ARBA" id="ARBA00023054"/>
    </source>
</evidence>
<feature type="chain" id="PRO_5022137691" description="SAM domain-containing protein" evidence="14">
    <location>
        <begin position="19"/>
        <end position="973"/>
    </location>
</feature>
<keyword evidence="8" id="KW-1133">Transmembrane helix</keyword>
<dbReference type="FunFam" id="1.20.5.340:FF:000011">
    <property type="entry name" value="Stromal interaction molecule 1"/>
    <property type="match status" value="1"/>
</dbReference>
<feature type="domain" description="SAM" evidence="15">
    <location>
        <begin position="118"/>
        <end position="176"/>
    </location>
</feature>
<dbReference type="PROSITE" id="PS50105">
    <property type="entry name" value="SAM_DOMAIN"/>
    <property type="match status" value="1"/>
</dbReference>
<dbReference type="Gene3D" id="1.10.287.3550">
    <property type="match status" value="1"/>
</dbReference>
<feature type="region of interest" description="Disordered" evidence="13">
    <location>
        <begin position="22"/>
        <end position="48"/>
    </location>
</feature>
<keyword evidence="3" id="KW-0109">Calcium transport</keyword>
<dbReference type="InterPro" id="IPR057835">
    <property type="entry name" value="EF-hand_STIM1/2"/>
</dbReference>
<dbReference type="SUPFAM" id="SSF47769">
    <property type="entry name" value="SAM/Pointed domain"/>
    <property type="match status" value="1"/>
</dbReference>
<comment type="subcellular location">
    <subcellularLocation>
        <location evidence="1">Membrane</location>
        <topology evidence="1">Single-pass type I membrane protein</topology>
    </subcellularLocation>
</comment>
<evidence type="ECO:0000256" key="1">
    <source>
        <dbReference type="ARBA" id="ARBA00004479"/>
    </source>
</evidence>
<evidence type="ECO:0000313" key="16">
    <source>
        <dbReference type="EMBL" id="TRY88967.1"/>
    </source>
</evidence>
<dbReference type="GO" id="GO:0051049">
    <property type="term" value="P:regulation of transport"/>
    <property type="evidence" value="ECO:0007669"/>
    <property type="project" value="UniProtKB-ARBA"/>
</dbReference>
<name>A0A553QGB4_9TELE</name>
<comment type="caution">
    <text evidence="16">The sequence shown here is derived from an EMBL/GenBank/DDBJ whole genome shotgun (WGS) entry which is preliminary data.</text>
</comment>
<dbReference type="Pfam" id="PF16533">
    <property type="entry name" value="SOAR"/>
    <property type="match status" value="1"/>
</dbReference>
<feature type="signal peptide" evidence="14">
    <location>
        <begin position="1"/>
        <end position="18"/>
    </location>
</feature>
<dbReference type="GO" id="GO:0005246">
    <property type="term" value="F:calcium channel regulator activity"/>
    <property type="evidence" value="ECO:0007669"/>
    <property type="project" value="InterPro"/>
</dbReference>
<feature type="compositionally biased region" description="Low complexity" evidence="13">
    <location>
        <begin position="935"/>
        <end position="948"/>
    </location>
</feature>
<dbReference type="PANTHER" id="PTHR15136">
    <property type="entry name" value="STROMAL INTERACTION MOLECULE HOMOLOG"/>
    <property type="match status" value="1"/>
</dbReference>
<evidence type="ECO:0000256" key="4">
    <source>
        <dbReference type="ARBA" id="ARBA00022692"/>
    </source>
</evidence>
<evidence type="ECO:0000256" key="2">
    <source>
        <dbReference type="ARBA" id="ARBA00022448"/>
    </source>
</evidence>
<protein>
    <recommendedName>
        <fullName evidence="15">SAM domain-containing protein</fullName>
    </recommendedName>
</protein>
<dbReference type="GO" id="GO:0002115">
    <property type="term" value="P:store-operated calcium entry"/>
    <property type="evidence" value="ECO:0007669"/>
    <property type="project" value="TreeGrafter"/>
</dbReference>
<keyword evidence="2" id="KW-0813">Transport</keyword>
<gene>
    <name evidence="16" type="ORF">DNTS_013339</name>
</gene>
<evidence type="ECO:0000256" key="11">
    <source>
        <dbReference type="ARBA" id="ARBA00023136"/>
    </source>
</evidence>
<dbReference type="GO" id="GO:0005886">
    <property type="term" value="C:plasma membrane"/>
    <property type="evidence" value="ECO:0007669"/>
    <property type="project" value="TreeGrafter"/>
</dbReference>
<dbReference type="FunFam" id="1.10.150.50:FF:000009">
    <property type="entry name" value="Stromal interaction molecule 1"/>
    <property type="match status" value="1"/>
</dbReference>
<keyword evidence="11" id="KW-0472">Membrane</keyword>
<dbReference type="Gene3D" id="1.10.238.180">
    <property type="match status" value="1"/>
</dbReference>
<accession>A0A553QGB4</accession>
<evidence type="ECO:0000256" key="5">
    <source>
        <dbReference type="ARBA" id="ARBA00022723"/>
    </source>
</evidence>
<feature type="compositionally biased region" description="Basic residues" evidence="13">
    <location>
        <begin position="953"/>
        <end position="973"/>
    </location>
</feature>
<keyword evidence="17" id="KW-1185">Reference proteome</keyword>